<dbReference type="HOGENOM" id="CLU_2769010_0_0_7"/>
<dbReference type="Proteomes" id="UP000002601">
    <property type="component" value="Chromosome"/>
</dbReference>
<keyword evidence="2" id="KW-1185">Reference proteome</keyword>
<protein>
    <submittedName>
        <fullName evidence="1">Uncharacterized protein</fullName>
    </submittedName>
</protein>
<evidence type="ECO:0000313" key="2">
    <source>
        <dbReference type="Proteomes" id="UP000002601"/>
    </source>
</evidence>
<proteinExistence type="predicted"/>
<dbReference type="OrthoDB" id="5460177at2"/>
<dbReference type="EMBL" id="CP001649">
    <property type="protein sequence ID" value="ACS80411.1"/>
    <property type="molecule type" value="Genomic_DNA"/>
</dbReference>
<gene>
    <name evidence="1" type="ordered locus">Desal_2355</name>
</gene>
<dbReference type="STRING" id="526222.Desal_2355"/>
<dbReference type="AlphaFoldDB" id="C6BXA5"/>
<accession>C6BXA5</accession>
<sequence>MVEERSELQDLLIRIDERVKSIQEDIAEINGARRCHTHAEKFRNLERAVWGTAAVVAGVAARVTYEAFK</sequence>
<dbReference type="eggNOG" id="ENOG5032DZW">
    <property type="taxonomic scope" value="Bacteria"/>
</dbReference>
<organism evidence="1 2">
    <name type="scientific">Maridesulfovibrio salexigens (strain ATCC 14822 / DSM 2638 / NCIMB 8403 / VKM B-1763)</name>
    <name type="common">Desulfovibrio salexigens</name>
    <dbReference type="NCBI Taxonomy" id="526222"/>
    <lineage>
        <taxon>Bacteria</taxon>
        <taxon>Pseudomonadati</taxon>
        <taxon>Thermodesulfobacteriota</taxon>
        <taxon>Desulfovibrionia</taxon>
        <taxon>Desulfovibrionales</taxon>
        <taxon>Desulfovibrionaceae</taxon>
        <taxon>Maridesulfovibrio</taxon>
    </lineage>
</organism>
<dbReference type="RefSeq" id="WP_015852227.1">
    <property type="nucleotide sequence ID" value="NC_012881.1"/>
</dbReference>
<evidence type="ECO:0000313" key="1">
    <source>
        <dbReference type="EMBL" id="ACS80411.1"/>
    </source>
</evidence>
<dbReference type="KEGG" id="dsa:Desal_2355"/>
<reference evidence="1 2" key="1">
    <citation type="submission" date="2009-06" db="EMBL/GenBank/DDBJ databases">
        <title>Complete sequence of Desulfovibrio salexigens DSM 2638.</title>
        <authorList>
            <consortium name="US DOE Joint Genome Institute"/>
            <person name="Lucas S."/>
            <person name="Copeland A."/>
            <person name="Lapidus A."/>
            <person name="Glavina del Rio T."/>
            <person name="Tice H."/>
            <person name="Bruce D."/>
            <person name="Goodwin L."/>
            <person name="Pitluck S."/>
            <person name="Munk A.C."/>
            <person name="Brettin T."/>
            <person name="Detter J.C."/>
            <person name="Han C."/>
            <person name="Tapia R."/>
            <person name="Larimer F."/>
            <person name="Land M."/>
            <person name="Hauser L."/>
            <person name="Kyrpides N."/>
            <person name="Anderson I."/>
            <person name="Wall J.D."/>
            <person name="Arkin A.P."/>
            <person name="Dehal P."/>
            <person name="Chivian D."/>
            <person name="Giles B."/>
            <person name="Hazen T.C."/>
        </authorList>
    </citation>
    <scope>NUCLEOTIDE SEQUENCE [LARGE SCALE GENOMIC DNA]</scope>
    <source>
        <strain evidence="2">ATCC 14822 / DSM 2638 / NCIMB 8403 / VKM B-1763</strain>
    </source>
</reference>
<name>C6BXA5_MARSD</name>